<proteinExistence type="predicted"/>
<reference evidence="2" key="1">
    <citation type="journal article" date="2005" name="Genome Res.">
        <title>Sequence, annotation, and analysis of synteny between rice chromosome 3 and diverged grass species.</title>
        <authorList>
            <consortium name="Rice Chromosome 3 Sequencing Consortium"/>
            <person name="Buell C.R."/>
            <person name="Yuan Q."/>
            <person name="Ouyang S."/>
            <person name="Liu J."/>
            <person name="Zhu W."/>
            <person name="Wang A."/>
            <person name="Maiti R."/>
            <person name="Haas B."/>
            <person name="Wortman J."/>
            <person name="Pertea M."/>
            <person name="Jones K.M."/>
            <person name="Kim M."/>
            <person name="Overton L."/>
            <person name="Tsitrin T."/>
            <person name="Fadrosh D."/>
            <person name="Bera J."/>
            <person name="Weaver B."/>
            <person name="Jin S."/>
            <person name="Johri S."/>
            <person name="Reardon M."/>
            <person name="Webb K."/>
            <person name="Hill J."/>
            <person name="Moffat K."/>
            <person name="Tallon L."/>
            <person name="Van Aken S."/>
            <person name="Lewis M."/>
            <person name="Utterback T."/>
            <person name="Feldblyum T."/>
            <person name="Zismann V."/>
            <person name="Iobst S."/>
            <person name="Hsiao J."/>
            <person name="de Vazeille A.R."/>
            <person name="Salzberg S.L."/>
            <person name="White O."/>
            <person name="Fraser C."/>
            <person name="Yu Y."/>
            <person name="Kim H."/>
            <person name="Rambo T."/>
            <person name="Currie J."/>
            <person name="Collura K."/>
            <person name="Kernodle-Thompson S."/>
            <person name="Wei F."/>
            <person name="Kudrna K."/>
            <person name="Ammiraju J.S."/>
            <person name="Luo M."/>
            <person name="Goicoechea J.L."/>
            <person name="Wing R.A."/>
            <person name="Henry D."/>
            <person name="Oates R."/>
            <person name="Palmer M."/>
            <person name="Pries G."/>
            <person name="Saski C."/>
            <person name="Simmons J."/>
            <person name="Soderlund C."/>
            <person name="Nelson W."/>
            <person name="de la Bastide M."/>
            <person name="Spiegel L."/>
            <person name="Nascimento L."/>
            <person name="Huang E."/>
            <person name="Preston R."/>
            <person name="Zutavern T."/>
            <person name="Palmer L."/>
            <person name="O'Shaughnessy A."/>
            <person name="Dike S."/>
            <person name="McCombie W.R."/>
            <person name="Minx P."/>
            <person name="Cordum H."/>
            <person name="Wilson R."/>
            <person name="Jin W."/>
            <person name="Lee H.R."/>
            <person name="Jiang J."/>
            <person name="Jackson S."/>
        </authorList>
    </citation>
    <scope>NUCLEOTIDE SEQUENCE [LARGE SCALE GENOMIC DNA]</scope>
</reference>
<name>Q10H29_ORYSJ</name>
<dbReference type="EMBL" id="DP000009">
    <property type="protein sequence ID" value="ABF97517.1"/>
    <property type="molecule type" value="Genomic_DNA"/>
</dbReference>
<feature type="region of interest" description="Disordered" evidence="1">
    <location>
        <begin position="46"/>
        <end position="94"/>
    </location>
</feature>
<protein>
    <submittedName>
        <fullName evidence="2">Uncharacterized protein</fullName>
    </submittedName>
</protein>
<organism evidence="2">
    <name type="scientific">Oryza sativa subsp. japonica</name>
    <name type="common">Rice</name>
    <dbReference type="NCBI Taxonomy" id="39947"/>
    <lineage>
        <taxon>Eukaryota</taxon>
        <taxon>Viridiplantae</taxon>
        <taxon>Streptophyta</taxon>
        <taxon>Embryophyta</taxon>
        <taxon>Tracheophyta</taxon>
        <taxon>Spermatophyta</taxon>
        <taxon>Magnoliopsida</taxon>
        <taxon>Liliopsida</taxon>
        <taxon>Poales</taxon>
        <taxon>Poaceae</taxon>
        <taxon>BOP clade</taxon>
        <taxon>Oryzoideae</taxon>
        <taxon>Oryzeae</taxon>
        <taxon>Oryzinae</taxon>
        <taxon>Oryza</taxon>
        <taxon>Oryza sativa</taxon>
    </lineage>
</organism>
<dbReference type="PROSITE" id="PS51257">
    <property type="entry name" value="PROKAR_LIPOPROTEIN"/>
    <property type="match status" value="1"/>
</dbReference>
<evidence type="ECO:0000313" key="2">
    <source>
        <dbReference type="EMBL" id="ABF97517.1"/>
    </source>
</evidence>
<gene>
    <name evidence="2" type="ordered locus">LOC_Os03g40749</name>
</gene>
<reference evidence="2" key="2">
    <citation type="submission" date="2006-06" db="EMBL/GenBank/DDBJ databases">
        <authorList>
            <person name="Buell R."/>
            <person name="Wing R.A."/>
            <person name="McCombie W.A."/>
            <person name="Ouyang S."/>
        </authorList>
    </citation>
    <scope>NUCLEOTIDE SEQUENCE</scope>
</reference>
<feature type="compositionally biased region" description="Basic and acidic residues" evidence="1">
    <location>
        <begin position="60"/>
        <end position="73"/>
    </location>
</feature>
<dbReference type="AlphaFoldDB" id="Q10H29"/>
<evidence type="ECO:0000256" key="1">
    <source>
        <dbReference type="SAM" id="MobiDB-lite"/>
    </source>
</evidence>
<sequence>MASRTPRAPLLATRVGVAPPVASASSCVTTPLAASRVANRVLPARAVARPGDTAGSCSNSDDRSKPSDREIRWNRVQTSGGIAMRVPASARGRR</sequence>
<accession>Q10H29</accession>